<evidence type="ECO:0000313" key="1">
    <source>
        <dbReference type="EMBL" id="ELR02347.1"/>
    </source>
</evidence>
<gene>
    <name evidence="1" type="ORF">GMDG_08803</name>
</gene>
<feature type="non-terminal residue" evidence="1">
    <location>
        <position position="1"/>
    </location>
</feature>
<dbReference type="VEuPathDB" id="FungiDB:GMDG_08803"/>
<dbReference type="HOGENOM" id="CLU_3129921_0_0_1"/>
<reference evidence="2" key="1">
    <citation type="submission" date="2010-09" db="EMBL/GenBank/DDBJ databases">
        <title>The genome sequence of Geomyces destructans 20631-21.</title>
        <authorList>
            <consortium name="The Broad Institute Genome Sequencing Platform"/>
            <person name="Cuomo C.A."/>
            <person name="Blehert D.S."/>
            <person name="Lorch J.M."/>
            <person name="Young S.K."/>
            <person name="Zeng Q."/>
            <person name="Gargeya S."/>
            <person name="Fitzgerald M."/>
            <person name="Haas B."/>
            <person name="Abouelleil A."/>
            <person name="Alvarado L."/>
            <person name="Arachchi H.M."/>
            <person name="Berlin A."/>
            <person name="Brown A."/>
            <person name="Chapman S.B."/>
            <person name="Chen Z."/>
            <person name="Dunbar C."/>
            <person name="Freedman E."/>
            <person name="Gearin G."/>
            <person name="Gellesch M."/>
            <person name="Goldberg J."/>
            <person name="Griggs A."/>
            <person name="Gujja S."/>
            <person name="Heiman D."/>
            <person name="Howarth C."/>
            <person name="Larson L."/>
            <person name="Lui A."/>
            <person name="MacDonald P.J.P."/>
            <person name="Montmayeur A."/>
            <person name="Murphy C."/>
            <person name="Neiman D."/>
            <person name="Pearson M."/>
            <person name="Priest M."/>
            <person name="Roberts A."/>
            <person name="Saif S."/>
            <person name="Shea T."/>
            <person name="Shenoy N."/>
            <person name="Sisk P."/>
            <person name="Stolte C."/>
            <person name="Sykes S."/>
            <person name="Wortman J."/>
            <person name="Nusbaum C."/>
            <person name="Birren B."/>
        </authorList>
    </citation>
    <scope>NUCLEOTIDE SEQUENCE [LARGE SCALE GENOMIC DNA]</scope>
    <source>
        <strain evidence="2">ATCC MYA-4855 / 20631-21</strain>
    </source>
</reference>
<evidence type="ECO:0000313" key="2">
    <source>
        <dbReference type="Proteomes" id="UP000011064"/>
    </source>
</evidence>
<sequence>IVFFSRVSWKMNKLCPPVWVRLRLVITLLIMERNSLLPVKCYATLNFRVR</sequence>
<dbReference type="Proteomes" id="UP000011064">
    <property type="component" value="Unassembled WGS sequence"/>
</dbReference>
<organism evidence="1 2">
    <name type="scientific">Pseudogymnoascus destructans (strain ATCC MYA-4855 / 20631-21)</name>
    <name type="common">Bat white-nose syndrome fungus</name>
    <name type="synonym">Geomyces destructans</name>
    <dbReference type="NCBI Taxonomy" id="658429"/>
    <lineage>
        <taxon>Eukaryota</taxon>
        <taxon>Fungi</taxon>
        <taxon>Dikarya</taxon>
        <taxon>Ascomycota</taxon>
        <taxon>Pezizomycotina</taxon>
        <taxon>Leotiomycetes</taxon>
        <taxon>Thelebolales</taxon>
        <taxon>Thelebolaceae</taxon>
        <taxon>Pseudogymnoascus</taxon>
    </lineage>
</organism>
<dbReference type="AlphaFoldDB" id="L8FN49"/>
<keyword evidence="2" id="KW-1185">Reference proteome</keyword>
<proteinExistence type="predicted"/>
<name>L8FN49_PSED2</name>
<protein>
    <submittedName>
        <fullName evidence="1">Uncharacterized protein</fullName>
    </submittedName>
</protein>
<accession>L8FN49</accession>
<dbReference type="EMBL" id="GL574299">
    <property type="protein sequence ID" value="ELR02347.1"/>
    <property type="molecule type" value="Genomic_DNA"/>
</dbReference>
<dbReference type="InParanoid" id="L8FN49"/>